<keyword evidence="1" id="KW-0732">Signal</keyword>
<evidence type="ECO:0000313" key="3">
    <source>
        <dbReference type="Proteomes" id="UP000622017"/>
    </source>
</evidence>
<evidence type="ECO:0000256" key="1">
    <source>
        <dbReference type="SAM" id="SignalP"/>
    </source>
</evidence>
<sequence length="286" mass="31488">MLASFLFLPFSSLFLQAPTPSITNATTHAAVPYASVGVQGKPIGTVADAQGHFDPQHLAAAAPTDTIVISCVGYRPYKVVAAELLRHASIELTPQAQTLAEVQVRANSWKRHRVGRDGTWGFTYYNFHLATDKSPASIPGREVGTILHVKPGSYLEDAHVYLGRRNYKNLRFRLNVRALDANDHPAASLLTQDVQFAVPDDAPGGWQHIDLKPYQVCVGDNQRVAVTIEWLAGSEIKEDATEWGRLLIPAALSATHRMVFREKSEDQWQVQPINLSLYVTVASPRG</sequence>
<accession>A0ABR7MF56</accession>
<protein>
    <submittedName>
        <fullName evidence="2">Carboxypeptidase-like regulatory domain-containing protein</fullName>
    </submittedName>
</protein>
<proteinExistence type="predicted"/>
<dbReference type="Proteomes" id="UP000622017">
    <property type="component" value="Unassembled WGS sequence"/>
</dbReference>
<keyword evidence="3" id="KW-1185">Reference proteome</keyword>
<dbReference type="EMBL" id="JACSCY010000001">
    <property type="protein sequence ID" value="MBC6609686.1"/>
    <property type="molecule type" value="Genomic_DNA"/>
</dbReference>
<dbReference type="InterPro" id="IPR008969">
    <property type="entry name" value="CarboxyPept-like_regulatory"/>
</dbReference>
<gene>
    <name evidence="2" type="ORF">H8B15_02050</name>
</gene>
<comment type="caution">
    <text evidence="2">The sequence shown here is derived from an EMBL/GenBank/DDBJ whole genome shotgun (WGS) entry which is preliminary data.</text>
</comment>
<reference evidence="2 3" key="1">
    <citation type="submission" date="2020-08" db="EMBL/GenBank/DDBJ databases">
        <title>Hymenobacter sp.</title>
        <authorList>
            <person name="Kim M.K."/>
        </authorList>
    </citation>
    <scope>NUCLEOTIDE SEQUENCE [LARGE SCALE GENOMIC DNA]</scope>
    <source>
        <strain evidence="2 3">BT507</strain>
    </source>
</reference>
<dbReference type="RefSeq" id="WP_187317982.1">
    <property type="nucleotide sequence ID" value="NZ_JACSCY010000001.1"/>
</dbReference>
<dbReference type="Pfam" id="PF13715">
    <property type="entry name" value="CarbopepD_reg_2"/>
    <property type="match status" value="1"/>
</dbReference>
<evidence type="ECO:0000313" key="2">
    <source>
        <dbReference type="EMBL" id="MBC6609686.1"/>
    </source>
</evidence>
<name>A0ABR7MF56_9BACT</name>
<dbReference type="SUPFAM" id="SSF49464">
    <property type="entry name" value="Carboxypeptidase regulatory domain-like"/>
    <property type="match status" value="1"/>
</dbReference>
<organism evidence="2 3">
    <name type="scientific">Hymenobacter citatus</name>
    <dbReference type="NCBI Taxonomy" id="2763506"/>
    <lineage>
        <taxon>Bacteria</taxon>
        <taxon>Pseudomonadati</taxon>
        <taxon>Bacteroidota</taxon>
        <taxon>Cytophagia</taxon>
        <taxon>Cytophagales</taxon>
        <taxon>Hymenobacteraceae</taxon>
        <taxon>Hymenobacter</taxon>
    </lineage>
</organism>
<feature type="signal peptide" evidence="1">
    <location>
        <begin position="1"/>
        <end position="17"/>
    </location>
</feature>
<feature type="chain" id="PRO_5046186611" evidence="1">
    <location>
        <begin position="18"/>
        <end position="286"/>
    </location>
</feature>